<dbReference type="InterPro" id="IPR050208">
    <property type="entry name" value="MHC_class-I_related"/>
</dbReference>
<accession>K7E520</accession>
<dbReference type="AlphaFoldDB" id="K7E520"/>
<reference evidence="4 5" key="1">
    <citation type="journal article" date="2007" name="Nature">
        <title>Genome of the marsupial Monodelphis domestica reveals innovation in non-coding sequences.</title>
        <authorList>
            <person name="Mikkelsen T.S."/>
            <person name="Wakefield M.J."/>
            <person name="Aken B."/>
            <person name="Amemiya C.T."/>
            <person name="Chang J.L."/>
            <person name="Duke S."/>
            <person name="Garber M."/>
            <person name="Gentles A.J."/>
            <person name="Goodstadt L."/>
            <person name="Heger A."/>
            <person name="Jurka J."/>
            <person name="Kamal M."/>
            <person name="Mauceli E."/>
            <person name="Searle S.M."/>
            <person name="Sharpe T."/>
            <person name="Baker M.L."/>
            <person name="Batzer M.A."/>
            <person name="Benos P.V."/>
            <person name="Belov K."/>
            <person name="Clamp M."/>
            <person name="Cook A."/>
            <person name="Cuff J."/>
            <person name="Das R."/>
            <person name="Davidow L."/>
            <person name="Deakin J.E."/>
            <person name="Fazzari M.J."/>
            <person name="Glass J.L."/>
            <person name="Grabherr M."/>
            <person name="Greally J.M."/>
            <person name="Gu W."/>
            <person name="Hore T.A."/>
            <person name="Huttley G.A."/>
            <person name="Kleber M."/>
            <person name="Jirtle R.L."/>
            <person name="Koina E."/>
            <person name="Lee J.T."/>
            <person name="Mahony S."/>
            <person name="Marra M.A."/>
            <person name="Miller R.D."/>
            <person name="Nicholls R.D."/>
            <person name="Oda M."/>
            <person name="Papenfuss A.T."/>
            <person name="Parra Z.E."/>
            <person name="Pollock D.D."/>
            <person name="Ray D.A."/>
            <person name="Schein J.E."/>
            <person name="Speed T.P."/>
            <person name="Thompson K."/>
            <person name="VandeBerg J.L."/>
            <person name="Wade C.M."/>
            <person name="Walker J.A."/>
            <person name="Waters P.D."/>
            <person name="Webber C."/>
            <person name="Weidman J.R."/>
            <person name="Xie X."/>
            <person name="Zody M.C."/>
            <person name="Baldwin J."/>
            <person name="Abdouelleil A."/>
            <person name="Abdulkadir J."/>
            <person name="Abebe A."/>
            <person name="Abera B."/>
            <person name="Abreu J."/>
            <person name="Acer S.C."/>
            <person name="Aftuck L."/>
            <person name="Alexander A."/>
            <person name="An P."/>
            <person name="Anderson E."/>
            <person name="Anderson S."/>
            <person name="Arachi H."/>
            <person name="Azer M."/>
            <person name="Bachantsang P."/>
            <person name="Barry A."/>
            <person name="Bayul T."/>
            <person name="Berlin A."/>
            <person name="Bessette D."/>
            <person name="Bloom T."/>
            <person name="Bloom T."/>
            <person name="Boguslavskiy L."/>
            <person name="Bonnet C."/>
            <person name="Boukhgalter B."/>
            <person name="Bourzgui I."/>
            <person name="Brown A."/>
            <person name="Cahill P."/>
            <person name="Channer S."/>
            <person name="Cheshatsang Y."/>
            <person name="Chuda L."/>
            <person name="Citroen M."/>
            <person name="Collymore A."/>
            <person name="Cooke P."/>
            <person name="Costello M."/>
            <person name="D'Aco K."/>
            <person name="Daza R."/>
            <person name="De Haan G."/>
            <person name="DeGray S."/>
            <person name="DeMaso C."/>
            <person name="Dhargay N."/>
            <person name="Dooley K."/>
            <person name="Dooley E."/>
            <person name="Doricent M."/>
            <person name="Dorje P."/>
            <person name="Dorjee K."/>
            <person name="Dupes A."/>
            <person name="Elong R."/>
            <person name="Falk J."/>
            <person name="Farina A."/>
            <person name="Faro S."/>
            <person name="Ferguson D."/>
            <person name="Fisher S."/>
            <person name="Foley C.D."/>
            <person name="Franke A."/>
            <person name="Friedrich D."/>
            <person name="Gadbois L."/>
            <person name="Gearin G."/>
            <person name="Gearin C.R."/>
            <person name="Giannoukos G."/>
            <person name="Goode T."/>
            <person name="Graham J."/>
            <person name="Grandbois E."/>
            <person name="Grewal S."/>
            <person name="Gyaltsen K."/>
            <person name="Hafez N."/>
            <person name="Hagos B."/>
            <person name="Hall J."/>
            <person name="Henson C."/>
            <person name="Hollinger A."/>
            <person name="Honan T."/>
            <person name="Huard M.D."/>
            <person name="Hughes L."/>
            <person name="Hurhula B."/>
            <person name="Husby M.E."/>
            <person name="Kamat A."/>
            <person name="Kanga B."/>
            <person name="Kashin S."/>
            <person name="Khazanovich D."/>
            <person name="Kisner P."/>
            <person name="Lance K."/>
            <person name="Lara M."/>
            <person name="Lee W."/>
            <person name="Lennon N."/>
            <person name="Letendre F."/>
            <person name="LeVine R."/>
            <person name="Lipovsky A."/>
            <person name="Liu X."/>
            <person name="Liu J."/>
            <person name="Liu S."/>
            <person name="Lokyitsang T."/>
            <person name="Lokyitsang Y."/>
            <person name="Lubonja R."/>
            <person name="Lui A."/>
            <person name="MacDonald P."/>
            <person name="Magnisalis V."/>
            <person name="Maru K."/>
            <person name="Matthews C."/>
            <person name="McCusker W."/>
            <person name="McDonough S."/>
            <person name="Mehta T."/>
            <person name="Meldrim J."/>
            <person name="Meneus L."/>
            <person name="Mihai O."/>
            <person name="Mihalev A."/>
            <person name="Mihova T."/>
            <person name="Mittelman R."/>
            <person name="Mlenga V."/>
            <person name="Montmayeur A."/>
            <person name="Mulrain L."/>
            <person name="Navidi A."/>
            <person name="Naylor J."/>
            <person name="Negash T."/>
            <person name="Nguyen T."/>
            <person name="Nguyen N."/>
            <person name="Nicol R."/>
            <person name="Norbu C."/>
            <person name="Norbu N."/>
            <person name="Novod N."/>
            <person name="O'Neill B."/>
            <person name="Osman S."/>
            <person name="Markiewicz E."/>
            <person name="Oyono O.L."/>
            <person name="Patti C."/>
            <person name="Phunkhang P."/>
            <person name="Pierre F."/>
            <person name="Priest M."/>
            <person name="Raghuraman S."/>
            <person name="Rege F."/>
            <person name="Reyes R."/>
            <person name="Rise C."/>
            <person name="Rogov P."/>
            <person name="Ross K."/>
            <person name="Ryan E."/>
            <person name="Settipalli S."/>
            <person name="Shea T."/>
            <person name="Sherpa N."/>
            <person name="Shi L."/>
            <person name="Shih D."/>
            <person name="Sparrow T."/>
            <person name="Spaulding J."/>
            <person name="Stalker J."/>
            <person name="Stange-Thomann N."/>
            <person name="Stavropoulos S."/>
            <person name="Stone C."/>
            <person name="Strader C."/>
            <person name="Tesfaye S."/>
            <person name="Thomson T."/>
            <person name="Thoulutsang Y."/>
            <person name="Thoulutsang D."/>
            <person name="Topham K."/>
            <person name="Topping I."/>
            <person name="Tsamla T."/>
            <person name="Vassiliev H."/>
            <person name="Vo A."/>
            <person name="Wangchuk T."/>
            <person name="Wangdi T."/>
            <person name="Weiand M."/>
            <person name="Wilkinson J."/>
            <person name="Wilson A."/>
            <person name="Yadav S."/>
            <person name="Young G."/>
            <person name="Yu Q."/>
            <person name="Zembek L."/>
            <person name="Zhong D."/>
            <person name="Zimmer A."/>
            <person name="Zwirko Z."/>
            <person name="Jaffe D.B."/>
            <person name="Alvarez P."/>
            <person name="Brockman W."/>
            <person name="Butler J."/>
            <person name="Chin C."/>
            <person name="Gnerre S."/>
            <person name="MacCallum I."/>
            <person name="Graves J.A."/>
            <person name="Ponting C.P."/>
            <person name="Breen M."/>
            <person name="Samollow P.B."/>
            <person name="Lander E.S."/>
            <person name="Lindblad-Toh K."/>
        </authorList>
    </citation>
    <scope>NUCLEOTIDE SEQUENCE [LARGE SCALE GENOMIC DNA]</scope>
</reference>
<dbReference type="GO" id="GO:0009897">
    <property type="term" value="C:external side of plasma membrane"/>
    <property type="evidence" value="ECO:0000318"/>
    <property type="project" value="GO_Central"/>
</dbReference>
<proteinExistence type="predicted"/>
<keyword evidence="1" id="KW-0325">Glycoprotein</keyword>
<reference evidence="4" key="3">
    <citation type="submission" date="2025-09" db="UniProtKB">
        <authorList>
            <consortium name="Ensembl"/>
        </authorList>
    </citation>
    <scope>IDENTIFICATION</scope>
</reference>
<dbReference type="GO" id="GO:0001916">
    <property type="term" value="P:positive regulation of T cell mediated cytotoxicity"/>
    <property type="evidence" value="ECO:0000318"/>
    <property type="project" value="GO_Central"/>
</dbReference>
<evidence type="ECO:0000256" key="2">
    <source>
        <dbReference type="SAM" id="SignalP"/>
    </source>
</evidence>
<protein>
    <submittedName>
        <fullName evidence="4">Zinc-alpha-2-glycoprotein-like</fullName>
    </submittedName>
</protein>
<evidence type="ECO:0000256" key="1">
    <source>
        <dbReference type="ARBA" id="ARBA00023180"/>
    </source>
</evidence>
<dbReference type="GO" id="GO:0002476">
    <property type="term" value="P:antigen processing and presentation of endogenous peptide antigen via MHC class Ib"/>
    <property type="evidence" value="ECO:0000318"/>
    <property type="project" value="GO_Central"/>
</dbReference>
<evidence type="ECO:0000313" key="5">
    <source>
        <dbReference type="Proteomes" id="UP000002280"/>
    </source>
</evidence>
<dbReference type="Gene3D" id="3.30.500.10">
    <property type="entry name" value="MHC class I-like antigen recognition-like"/>
    <property type="match status" value="1"/>
</dbReference>
<dbReference type="PANTHER" id="PTHR16675">
    <property type="entry name" value="MHC CLASS I-RELATED"/>
    <property type="match status" value="1"/>
</dbReference>
<dbReference type="GeneTree" id="ENSGT01120000271828"/>
<feature type="domain" description="MHC class I-like antigen recognition-like" evidence="3">
    <location>
        <begin position="28"/>
        <end position="187"/>
    </location>
</feature>
<dbReference type="FunFam" id="3.30.500.10:FF:000034">
    <property type="match status" value="1"/>
</dbReference>
<sequence length="201" mass="23693">MMRLLFTAIFLILISGTLMFQHTAFNCYFLTYKDTIFSKPQTGNYSFKNAAYINGHTIYIYDNSHKRAVPQPGWQYLENWDEVSQLQKKREDLIMKNLQEIMNSNEGTFTYTEYITCCICPYKYLKVIRIFYINGEKFIKTNKNMLAQASHNPAAEMIKQKLKHDKGALNQLNAYLEKQCPAKLQRYKTSYYARLPRVRGN</sequence>
<dbReference type="HOGENOM" id="CLU_1365867_0_0_1"/>
<dbReference type="KEGG" id="mdo:103098877"/>
<name>K7E520_MONDO</name>
<dbReference type="GO" id="GO:0002486">
    <property type="term" value="P:antigen processing and presentation of endogenous peptide antigen via MHC class I via ER pathway, TAP-independent"/>
    <property type="evidence" value="ECO:0000318"/>
    <property type="project" value="GO_Central"/>
</dbReference>
<dbReference type="GO" id="GO:0005615">
    <property type="term" value="C:extracellular space"/>
    <property type="evidence" value="ECO:0000318"/>
    <property type="project" value="GO_Central"/>
</dbReference>
<dbReference type="STRING" id="13616.ENSMODP00000040872"/>
<dbReference type="InParanoid" id="K7E520"/>
<dbReference type="GO" id="GO:0006955">
    <property type="term" value="P:immune response"/>
    <property type="evidence" value="ECO:0000318"/>
    <property type="project" value="GO_Central"/>
</dbReference>
<evidence type="ECO:0000313" key="4">
    <source>
        <dbReference type="Ensembl" id="ENSMODP00000040872.1"/>
    </source>
</evidence>
<feature type="signal peptide" evidence="2">
    <location>
        <begin position="1"/>
        <end position="19"/>
    </location>
</feature>
<dbReference type="PANTHER" id="PTHR16675:SF289">
    <property type="entry name" value="ZINC-ALPHA-2-GLYCOPROTEIN"/>
    <property type="match status" value="1"/>
</dbReference>
<keyword evidence="5" id="KW-1185">Reference proteome</keyword>
<dbReference type="SUPFAM" id="SSF54452">
    <property type="entry name" value="MHC antigen-recognition domain"/>
    <property type="match status" value="1"/>
</dbReference>
<dbReference type="InterPro" id="IPR011162">
    <property type="entry name" value="MHC_I/II-like_Ag-recog"/>
</dbReference>
<keyword evidence="2" id="KW-0732">Signal</keyword>
<dbReference type="Bgee" id="ENSMODG00000028158">
    <property type="expression patterns" value="Expressed in endometrium and 1 other cell type or tissue"/>
</dbReference>
<evidence type="ECO:0000259" key="3">
    <source>
        <dbReference type="Pfam" id="PF00129"/>
    </source>
</evidence>
<dbReference type="Ensembl" id="ENSMODT00000043980.2">
    <property type="protein sequence ID" value="ENSMODP00000040872.1"/>
    <property type="gene ID" value="ENSMODG00000028158.2"/>
</dbReference>
<feature type="chain" id="PRO_5003900379" evidence="2">
    <location>
        <begin position="20"/>
        <end position="201"/>
    </location>
</feature>
<reference evidence="4" key="2">
    <citation type="submission" date="2025-08" db="UniProtKB">
        <authorList>
            <consortium name="Ensembl"/>
        </authorList>
    </citation>
    <scope>IDENTIFICATION</scope>
</reference>
<dbReference type="Pfam" id="PF00129">
    <property type="entry name" value="MHC_I"/>
    <property type="match status" value="1"/>
</dbReference>
<dbReference type="Proteomes" id="UP000002280">
    <property type="component" value="Chromosome 1"/>
</dbReference>
<dbReference type="InterPro" id="IPR011161">
    <property type="entry name" value="MHC_I-like_Ag-recog"/>
</dbReference>
<dbReference type="InterPro" id="IPR037055">
    <property type="entry name" value="MHC_I-like_Ag-recog_sf"/>
</dbReference>
<organism evidence="4 5">
    <name type="scientific">Monodelphis domestica</name>
    <name type="common">Gray short-tailed opossum</name>
    <dbReference type="NCBI Taxonomy" id="13616"/>
    <lineage>
        <taxon>Eukaryota</taxon>
        <taxon>Metazoa</taxon>
        <taxon>Chordata</taxon>
        <taxon>Craniata</taxon>
        <taxon>Vertebrata</taxon>
        <taxon>Euteleostomi</taxon>
        <taxon>Mammalia</taxon>
        <taxon>Metatheria</taxon>
        <taxon>Didelphimorphia</taxon>
        <taxon>Didelphidae</taxon>
        <taxon>Monodelphis</taxon>
    </lineage>
</organism>